<dbReference type="AlphaFoldDB" id="A0A9W8QQ04"/>
<gene>
    <name evidence="1" type="ORF">LMH87_007297</name>
</gene>
<sequence length="97" mass="10669">MRKMITMYAINHPANSLPNAADSTIDLPARTTSTLAVNRKIYQLPGPAFFTPHGDKIQSGRMTNGDLAGLDQARGCHLGGRSMVIICKEECRGWRRV</sequence>
<evidence type="ECO:0000313" key="1">
    <source>
        <dbReference type="EMBL" id="KAJ4165674.1"/>
    </source>
</evidence>
<accession>A0A9W8QQ04</accession>
<name>A0A9W8QQ04_AKAMU</name>
<evidence type="ECO:0000313" key="2">
    <source>
        <dbReference type="Proteomes" id="UP001144673"/>
    </source>
</evidence>
<dbReference type="KEGG" id="amus:LMH87_007297"/>
<dbReference type="EMBL" id="JAJHUN010000001">
    <property type="protein sequence ID" value="KAJ4165674.1"/>
    <property type="molecule type" value="Genomic_DNA"/>
</dbReference>
<dbReference type="Proteomes" id="UP001144673">
    <property type="component" value="Chromosome 1"/>
</dbReference>
<protein>
    <submittedName>
        <fullName evidence="1">Uncharacterized protein</fullName>
    </submittedName>
</protein>
<reference evidence="1" key="1">
    <citation type="journal article" date="2023" name="Access Microbiol">
        <title>De-novo genome assembly for Akanthomyces muscarius, a biocontrol agent of insect agricultural pests.</title>
        <authorList>
            <person name="Erdos Z."/>
            <person name="Studholme D.J."/>
            <person name="Raymond B."/>
            <person name="Sharma M."/>
        </authorList>
    </citation>
    <scope>NUCLEOTIDE SEQUENCE</scope>
    <source>
        <strain evidence="1">Ve6</strain>
    </source>
</reference>
<comment type="caution">
    <text evidence="1">The sequence shown here is derived from an EMBL/GenBank/DDBJ whole genome shotgun (WGS) entry which is preliminary data.</text>
</comment>
<proteinExistence type="predicted"/>
<dbReference type="GeneID" id="80894456"/>
<keyword evidence="2" id="KW-1185">Reference proteome</keyword>
<organism evidence="1 2">
    <name type="scientific">Akanthomyces muscarius</name>
    <name type="common">Entomopathogenic fungus</name>
    <name type="synonym">Lecanicillium muscarium</name>
    <dbReference type="NCBI Taxonomy" id="2231603"/>
    <lineage>
        <taxon>Eukaryota</taxon>
        <taxon>Fungi</taxon>
        <taxon>Dikarya</taxon>
        <taxon>Ascomycota</taxon>
        <taxon>Pezizomycotina</taxon>
        <taxon>Sordariomycetes</taxon>
        <taxon>Hypocreomycetidae</taxon>
        <taxon>Hypocreales</taxon>
        <taxon>Cordycipitaceae</taxon>
        <taxon>Akanthomyces</taxon>
    </lineage>
</organism>
<dbReference type="RefSeq" id="XP_056060589.1">
    <property type="nucleotide sequence ID" value="XM_056192361.1"/>
</dbReference>